<proteinExistence type="inferred from homology"/>
<dbReference type="InterPro" id="IPR023997">
    <property type="entry name" value="TonB-dep_OMP_SusC/RagA_CS"/>
</dbReference>
<dbReference type="Gene3D" id="2.40.170.20">
    <property type="entry name" value="TonB-dependent receptor, beta-barrel domain"/>
    <property type="match status" value="1"/>
</dbReference>
<keyword evidence="8" id="KW-0732">Signal</keyword>
<evidence type="ECO:0000256" key="8">
    <source>
        <dbReference type="SAM" id="SignalP"/>
    </source>
</evidence>
<evidence type="ECO:0000313" key="11">
    <source>
        <dbReference type="Proteomes" id="UP001595526"/>
    </source>
</evidence>
<dbReference type="EMBL" id="JBHRTA010000038">
    <property type="protein sequence ID" value="MFC3198938.1"/>
    <property type="molecule type" value="Genomic_DNA"/>
</dbReference>
<dbReference type="InterPro" id="IPR039426">
    <property type="entry name" value="TonB-dep_rcpt-like"/>
</dbReference>
<name>A0ABV7JRM7_9SPHI</name>
<evidence type="ECO:0000256" key="6">
    <source>
        <dbReference type="ARBA" id="ARBA00023237"/>
    </source>
</evidence>
<dbReference type="InterPro" id="IPR036942">
    <property type="entry name" value="Beta-barrel_TonB_sf"/>
</dbReference>
<feature type="domain" description="TonB-dependent receptor plug" evidence="9">
    <location>
        <begin position="213"/>
        <end position="338"/>
    </location>
</feature>
<comment type="subcellular location">
    <subcellularLocation>
        <location evidence="1 7">Cell outer membrane</location>
        <topology evidence="1 7">Multi-pass membrane protein</topology>
    </subcellularLocation>
</comment>
<reference evidence="11" key="1">
    <citation type="journal article" date="2019" name="Int. J. Syst. Evol. Microbiol.">
        <title>The Global Catalogue of Microorganisms (GCM) 10K type strain sequencing project: providing services to taxonomists for standard genome sequencing and annotation.</title>
        <authorList>
            <consortium name="The Broad Institute Genomics Platform"/>
            <consortium name="The Broad Institute Genome Sequencing Center for Infectious Disease"/>
            <person name="Wu L."/>
            <person name="Ma J."/>
        </authorList>
    </citation>
    <scope>NUCLEOTIDE SEQUENCE [LARGE SCALE GENOMIC DNA]</scope>
    <source>
        <strain evidence="11">KCTC 52416</strain>
    </source>
</reference>
<dbReference type="SUPFAM" id="SSF56935">
    <property type="entry name" value="Porins"/>
    <property type="match status" value="1"/>
</dbReference>
<dbReference type="InterPro" id="IPR023996">
    <property type="entry name" value="TonB-dep_OMP_SusC/RagA"/>
</dbReference>
<keyword evidence="5 7" id="KW-0472">Membrane</keyword>
<evidence type="ECO:0000256" key="2">
    <source>
        <dbReference type="ARBA" id="ARBA00022448"/>
    </source>
</evidence>
<accession>A0ABV7JRM7</accession>
<evidence type="ECO:0000259" key="9">
    <source>
        <dbReference type="Pfam" id="PF07715"/>
    </source>
</evidence>
<dbReference type="RefSeq" id="WP_379024078.1">
    <property type="nucleotide sequence ID" value="NZ_JBHRTA010000038.1"/>
</dbReference>
<evidence type="ECO:0000256" key="7">
    <source>
        <dbReference type="PROSITE-ProRule" id="PRU01360"/>
    </source>
</evidence>
<dbReference type="InterPro" id="IPR012910">
    <property type="entry name" value="Plug_dom"/>
</dbReference>
<comment type="similarity">
    <text evidence="7">Belongs to the TonB-dependent receptor family.</text>
</comment>
<feature type="signal peptide" evidence="8">
    <location>
        <begin position="1"/>
        <end position="31"/>
    </location>
</feature>
<dbReference type="Gene3D" id="2.170.130.10">
    <property type="entry name" value="TonB-dependent receptor, plug domain"/>
    <property type="match status" value="1"/>
</dbReference>
<sequence>MKGVLHFFCRYRLPSKMLFALPMTLFFTGYAQSTESLFSFAWKQESIGHVFEQIEQRASVRFSYNPLEMDVNRRITLEVRNAKLEELLDKLAQQLAFRYQLRGEIVMIQFNGQPHRVQQQTVSGRVRSNEGSPLEGVTVINTRTNESRISAGDGGFSIPARAGDVLQFRMMGYTTKALTVTDVSQAADVAMVEESVELEETVVTALGITREERSLGYAVSEVDGNDLKKVREPNVINSLAGRVAGLVINSTAGGPAGSSRVIIRGATTITGNNQPLYVVDGIPMDNSNYGQVDGGKFAAGYDLGDAISALNPDDIAKVSVLKGPSAAALYGSRAANGVILITTKKGSANKELGVELNSTMTFENQLTTFDGYQTLYGQGRNQNLVLDADQARTSLFSNFGPRLDPDLMIPYFDGQLRPYALMKDNISGFFRTGATYTNSLALTNATERSSFRLAVSDMRNQDIVPNSGLRRNSFTFNGNAKFGDQVSVEARVYYLNENVANRPALADDPGNIGNNFVGLANNVDQAYFKNYYKDAQGTYVDWGGGQYRLNPYWIINEMRNETDKDRLMGAIQLNYTITSWMNLQGRLATDLTFLDFEKYTPRTTPGSLAGRLNANHQRYSTTESDVLLSIQKQVSPAWHVAARLGASLSRIRNTGSTMEFLNMTMTDVISPNSFADKSVIENDYRKHNNSAYMLLSAGYKGFLYADATIRHDASSTLPVHSNSYIYPSIAGSFIFSDAFNIDKRILTFGKLRVSAAEVGNDTDPYQLDLYYALNPLPFMGRSVGNISSTLLPNPALKPTRTRSFETGLELKFLQDRIGLDVTYYSQHSRDQINRVPIPISAGFTSQIINAGVIVNKGVEIALNTQPISNDHFHWDLNFNVARNINKVESLAEGVPFLTLSDARWMGVAVVAMPDAPYGSILGYGYQYDPQGNIILNPNNLTPLVSEERQLLGQGTFKWTGGLYTSMAYKNFGLTAIIDMKLGADLFSMSNLFAATRGSLKSTLEGREAWIQSEEERLAAGKTEEEWQTMGMVRGYVPQGVVQTGMDGNGNPIYEQNTQAVDPSLYWSNIYTDGNGISIPYIYDAGYFKLREVTFSYRVPASLISKWGIKDLGVALVSRNPFIIHKSVPNIDPDSNYNNSNGQGLEYGSLPSRRSWGVNINFRF</sequence>
<dbReference type="Pfam" id="PF07715">
    <property type="entry name" value="Plug"/>
    <property type="match status" value="1"/>
</dbReference>
<keyword evidence="4 7" id="KW-0812">Transmembrane</keyword>
<gene>
    <name evidence="10" type="ORF">ACFOET_15045</name>
</gene>
<dbReference type="NCBIfam" id="TIGR04056">
    <property type="entry name" value="OMP_RagA_SusC"/>
    <property type="match status" value="1"/>
</dbReference>
<dbReference type="InterPro" id="IPR037066">
    <property type="entry name" value="Plug_dom_sf"/>
</dbReference>
<organism evidence="10 11">
    <name type="scientific">Parapedobacter deserti</name>
    <dbReference type="NCBI Taxonomy" id="1912957"/>
    <lineage>
        <taxon>Bacteria</taxon>
        <taxon>Pseudomonadati</taxon>
        <taxon>Bacteroidota</taxon>
        <taxon>Sphingobacteriia</taxon>
        <taxon>Sphingobacteriales</taxon>
        <taxon>Sphingobacteriaceae</taxon>
        <taxon>Parapedobacter</taxon>
    </lineage>
</organism>
<keyword evidence="11" id="KW-1185">Reference proteome</keyword>
<dbReference type="SUPFAM" id="SSF49464">
    <property type="entry name" value="Carboxypeptidase regulatory domain-like"/>
    <property type="match status" value="1"/>
</dbReference>
<evidence type="ECO:0000256" key="4">
    <source>
        <dbReference type="ARBA" id="ARBA00022692"/>
    </source>
</evidence>
<keyword evidence="6 7" id="KW-0998">Cell outer membrane</keyword>
<protein>
    <submittedName>
        <fullName evidence="10">SusC/RagA family TonB-linked outer membrane protein</fullName>
    </submittedName>
</protein>
<comment type="caution">
    <text evidence="10">The sequence shown here is derived from an EMBL/GenBank/DDBJ whole genome shotgun (WGS) entry which is preliminary data.</text>
</comment>
<evidence type="ECO:0000256" key="3">
    <source>
        <dbReference type="ARBA" id="ARBA00022452"/>
    </source>
</evidence>
<evidence type="ECO:0000256" key="1">
    <source>
        <dbReference type="ARBA" id="ARBA00004571"/>
    </source>
</evidence>
<keyword evidence="2 7" id="KW-0813">Transport</keyword>
<evidence type="ECO:0000256" key="5">
    <source>
        <dbReference type="ARBA" id="ARBA00023136"/>
    </source>
</evidence>
<dbReference type="Pfam" id="PF13715">
    <property type="entry name" value="CarbopepD_reg_2"/>
    <property type="match status" value="1"/>
</dbReference>
<dbReference type="PROSITE" id="PS52016">
    <property type="entry name" value="TONB_DEPENDENT_REC_3"/>
    <property type="match status" value="1"/>
</dbReference>
<dbReference type="InterPro" id="IPR008969">
    <property type="entry name" value="CarboxyPept-like_regulatory"/>
</dbReference>
<keyword evidence="3 7" id="KW-1134">Transmembrane beta strand</keyword>
<feature type="chain" id="PRO_5045258651" evidence="8">
    <location>
        <begin position="32"/>
        <end position="1163"/>
    </location>
</feature>
<evidence type="ECO:0000313" key="10">
    <source>
        <dbReference type="EMBL" id="MFC3198938.1"/>
    </source>
</evidence>
<dbReference type="NCBIfam" id="TIGR04057">
    <property type="entry name" value="SusC_RagA_signa"/>
    <property type="match status" value="1"/>
</dbReference>
<dbReference type="Proteomes" id="UP001595526">
    <property type="component" value="Unassembled WGS sequence"/>
</dbReference>